<dbReference type="PANTHER" id="PTHR44846:SF17">
    <property type="entry name" value="GNTR-FAMILY TRANSCRIPTIONAL REGULATOR"/>
    <property type="match status" value="1"/>
</dbReference>
<dbReference type="InterPro" id="IPR036388">
    <property type="entry name" value="WH-like_DNA-bd_sf"/>
</dbReference>
<evidence type="ECO:0000256" key="2">
    <source>
        <dbReference type="ARBA" id="ARBA00023125"/>
    </source>
</evidence>
<sequence>MAVCIYPQSVEINVRSHTPIYLQLAQGLREMIRAGELPQGHEFPGEFAMAKQYGVGREAVRKALAVLRQEGIVATKKGEASYVRVQPERNELPVGRRTRVWFRQTTPEERIEMGLDEGVGLAVVEVEGEEPRLIPSDEVVIVGE</sequence>
<dbReference type="Pfam" id="PF00392">
    <property type="entry name" value="GntR"/>
    <property type="match status" value="1"/>
</dbReference>
<gene>
    <name evidence="5" type="ORF">Aph01nite_08290</name>
</gene>
<evidence type="ECO:0000313" key="6">
    <source>
        <dbReference type="Proteomes" id="UP000640052"/>
    </source>
</evidence>
<dbReference type="GO" id="GO:0003677">
    <property type="term" value="F:DNA binding"/>
    <property type="evidence" value="ECO:0007669"/>
    <property type="project" value="UniProtKB-KW"/>
</dbReference>
<dbReference type="SUPFAM" id="SSF46785">
    <property type="entry name" value="Winged helix' DNA-binding domain"/>
    <property type="match status" value="1"/>
</dbReference>
<keyword evidence="3" id="KW-0804">Transcription</keyword>
<dbReference type="Gene3D" id="1.10.10.10">
    <property type="entry name" value="Winged helix-like DNA-binding domain superfamily/Winged helix DNA-binding domain"/>
    <property type="match status" value="1"/>
</dbReference>
<reference evidence="5" key="1">
    <citation type="submission" date="2021-01" db="EMBL/GenBank/DDBJ databases">
        <title>Whole genome shotgun sequence of Acrocarpospora phusangensis NBRC 108782.</title>
        <authorList>
            <person name="Komaki H."/>
            <person name="Tamura T."/>
        </authorList>
    </citation>
    <scope>NUCLEOTIDE SEQUENCE</scope>
    <source>
        <strain evidence="5">NBRC 108782</strain>
    </source>
</reference>
<evidence type="ECO:0000256" key="1">
    <source>
        <dbReference type="ARBA" id="ARBA00023015"/>
    </source>
</evidence>
<protein>
    <recommendedName>
        <fullName evidence="4">HTH gntR-type domain-containing protein</fullName>
    </recommendedName>
</protein>
<dbReference type="GO" id="GO:0003700">
    <property type="term" value="F:DNA-binding transcription factor activity"/>
    <property type="evidence" value="ECO:0007669"/>
    <property type="project" value="InterPro"/>
</dbReference>
<dbReference type="PROSITE" id="PS50949">
    <property type="entry name" value="HTH_GNTR"/>
    <property type="match status" value="1"/>
</dbReference>
<keyword evidence="2" id="KW-0238">DNA-binding</keyword>
<dbReference type="GO" id="GO:0045892">
    <property type="term" value="P:negative regulation of DNA-templated transcription"/>
    <property type="evidence" value="ECO:0007669"/>
    <property type="project" value="TreeGrafter"/>
</dbReference>
<keyword evidence="1" id="KW-0805">Transcription regulation</keyword>
<evidence type="ECO:0000259" key="4">
    <source>
        <dbReference type="PROSITE" id="PS50949"/>
    </source>
</evidence>
<dbReference type="InterPro" id="IPR050679">
    <property type="entry name" value="Bact_HTH_transcr_reg"/>
</dbReference>
<dbReference type="Proteomes" id="UP000640052">
    <property type="component" value="Unassembled WGS sequence"/>
</dbReference>
<dbReference type="AlphaFoldDB" id="A0A919UHX3"/>
<dbReference type="CDD" id="cd07377">
    <property type="entry name" value="WHTH_GntR"/>
    <property type="match status" value="1"/>
</dbReference>
<dbReference type="InterPro" id="IPR036390">
    <property type="entry name" value="WH_DNA-bd_sf"/>
</dbReference>
<organism evidence="5 6">
    <name type="scientific">Acrocarpospora phusangensis</name>
    <dbReference type="NCBI Taxonomy" id="1070424"/>
    <lineage>
        <taxon>Bacteria</taxon>
        <taxon>Bacillati</taxon>
        <taxon>Actinomycetota</taxon>
        <taxon>Actinomycetes</taxon>
        <taxon>Streptosporangiales</taxon>
        <taxon>Streptosporangiaceae</taxon>
        <taxon>Acrocarpospora</taxon>
    </lineage>
</organism>
<comment type="caution">
    <text evidence="5">The sequence shown here is derived from an EMBL/GenBank/DDBJ whole genome shotgun (WGS) entry which is preliminary data.</text>
</comment>
<proteinExistence type="predicted"/>
<dbReference type="InterPro" id="IPR000524">
    <property type="entry name" value="Tscrpt_reg_HTH_GntR"/>
</dbReference>
<feature type="domain" description="HTH gntR-type" evidence="4">
    <location>
        <begin position="18"/>
        <end position="86"/>
    </location>
</feature>
<name>A0A919UHX3_9ACTN</name>
<dbReference type="PRINTS" id="PR00035">
    <property type="entry name" value="HTHGNTR"/>
</dbReference>
<evidence type="ECO:0000256" key="3">
    <source>
        <dbReference type="ARBA" id="ARBA00023163"/>
    </source>
</evidence>
<evidence type="ECO:0000313" key="5">
    <source>
        <dbReference type="EMBL" id="GIH22519.1"/>
    </source>
</evidence>
<dbReference type="SMART" id="SM00345">
    <property type="entry name" value="HTH_GNTR"/>
    <property type="match status" value="1"/>
</dbReference>
<keyword evidence="6" id="KW-1185">Reference proteome</keyword>
<dbReference type="EMBL" id="BOOA01000004">
    <property type="protein sequence ID" value="GIH22519.1"/>
    <property type="molecule type" value="Genomic_DNA"/>
</dbReference>
<accession>A0A919UHX3</accession>
<dbReference type="PANTHER" id="PTHR44846">
    <property type="entry name" value="MANNOSYL-D-GLYCERATE TRANSPORT/METABOLISM SYSTEM REPRESSOR MNGR-RELATED"/>
    <property type="match status" value="1"/>
</dbReference>